<sequence length="138" mass="15685">MLLFAICGCIACIALVALLVPLILNALSIVLHFTVSSIDGSDDVRIPMFSVLKRNDFFWFHTKLIPAITRDPKFDDWPMRWPICKWMNAFYYVSTLASKRISKDRPVRAVCLLTVKLQAYGKIALTAGNIEFKRDTTT</sequence>
<accession>A0A1A9ZQ25</accession>
<reference evidence="2" key="1">
    <citation type="submission" date="2014-03" db="EMBL/GenBank/DDBJ databases">
        <authorList>
            <person name="Aksoy S."/>
            <person name="Warren W."/>
            <person name="Wilson R.K."/>
        </authorList>
    </citation>
    <scope>NUCLEOTIDE SEQUENCE [LARGE SCALE GENOMIC DNA]</scope>
    <source>
        <strain evidence="2">IAEA</strain>
    </source>
</reference>
<evidence type="ECO:0000313" key="1">
    <source>
        <dbReference type="EnsemblMetazoa" id="GPAI021475-PA"/>
    </source>
</evidence>
<dbReference type="Proteomes" id="UP000092445">
    <property type="component" value="Unassembled WGS sequence"/>
</dbReference>
<dbReference type="AlphaFoldDB" id="A0A1A9ZQ25"/>
<organism evidence="1 2">
    <name type="scientific">Glossina pallidipes</name>
    <name type="common">Tsetse fly</name>
    <dbReference type="NCBI Taxonomy" id="7398"/>
    <lineage>
        <taxon>Eukaryota</taxon>
        <taxon>Metazoa</taxon>
        <taxon>Ecdysozoa</taxon>
        <taxon>Arthropoda</taxon>
        <taxon>Hexapoda</taxon>
        <taxon>Insecta</taxon>
        <taxon>Pterygota</taxon>
        <taxon>Neoptera</taxon>
        <taxon>Endopterygota</taxon>
        <taxon>Diptera</taxon>
        <taxon>Brachycera</taxon>
        <taxon>Muscomorpha</taxon>
        <taxon>Hippoboscoidea</taxon>
        <taxon>Glossinidae</taxon>
        <taxon>Glossina</taxon>
    </lineage>
</organism>
<dbReference type="VEuPathDB" id="VectorBase:GPAI021475"/>
<evidence type="ECO:0000313" key="2">
    <source>
        <dbReference type="Proteomes" id="UP000092445"/>
    </source>
</evidence>
<reference evidence="1" key="2">
    <citation type="submission" date="2020-05" db="UniProtKB">
        <authorList>
            <consortium name="EnsemblMetazoa"/>
        </authorList>
    </citation>
    <scope>IDENTIFICATION</scope>
    <source>
        <strain evidence="1">IAEA</strain>
    </source>
</reference>
<protein>
    <submittedName>
        <fullName evidence="1">Uncharacterized protein</fullName>
    </submittedName>
</protein>
<dbReference type="EnsemblMetazoa" id="GPAI021475-RA">
    <property type="protein sequence ID" value="GPAI021475-PA"/>
    <property type="gene ID" value="GPAI021475"/>
</dbReference>
<name>A0A1A9ZQ25_GLOPL</name>
<keyword evidence="2" id="KW-1185">Reference proteome</keyword>
<proteinExistence type="predicted"/>